<feature type="signal peptide" evidence="1">
    <location>
        <begin position="1"/>
        <end position="28"/>
    </location>
</feature>
<reference evidence="2 3" key="1">
    <citation type="journal article" date="2015" name="Plant Cell">
        <title>Oil accumulation by the oleaginous diatom Fistulifera solaris as revealed by the genome and transcriptome.</title>
        <authorList>
            <person name="Tanaka T."/>
            <person name="Maeda Y."/>
            <person name="Veluchamy A."/>
            <person name="Tanaka M."/>
            <person name="Abida H."/>
            <person name="Marechal E."/>
            <person name="Bowler C."/>
            <person name="Muto M."/>
            <person name="Sunaga Y."/>
            <person name="Tanaka M."/>
            <person name="Yoshino T."/>
            <person name="Taniguchi T."/>
            <person name="Fukuda Y."/>
            <person name="Nemoto M."/>
            <person name="Matsumoto M."/>
            <person name="Wong P.S."/>
            <person name="Aburatani S."/>
            <person name="Fujibuchi W."/>
        </authorList>
    </citation>
    <scope>NUCLEOTIDE SEQUENCE [LARGE SCALE GENOMIC DNA]</scope>
    <source>
        <strain evidence="2 3">JPCC DA0580</strain>
    </source>
</reference>
<accession>A0A1Z5JKF1</accession>
<dbReference type="Proteomes" id="UP000198406">
    <property type="component" value="Unassembled WGS sequence"/>
</dbReference>
<proteinExistence type="predicted"/>
<dbReference type="AlphaFoldDB" id="A0A1Z5JKF1"/>
<keyword evidence="1" id="KW-0732">Signal</keyword>
<keyword evidence="3" id="KW-1185">Reference proteome</keyword>
<dbReference type="OrthoDB" id="10262585at2759"/>
<dbReference type="EMBL" id="BDSP01000080">
    <property type="protein sequence ID" value="GAX14487.1"/>
    <property type="molecule type" value="Genomic_DNA"/>
</dbReference>
<evidence type="ECO:0000256" key="1">
    <source>
        <dbReference type="SAM" id="SignalP"/>
    </source>
</evidence>
<protein>
    <submittedName>
        <fullName evidence="2">Uncharacterized protein</fullName>
    </submittedName>
</protein>
<comment type="caution">
    <text evidence="2">The sequence shown here is derived from an EMBL/GenBank/DDBJ whole genome shotgun (WGS) entry which is preliminary data.</text>
</comment>
<organism evidence="2 3">
    <name type="scientific">Fistulifera solaris</name>
    <name type="common">Oleaginous diatom</name>
    <dbReference type="NCBI Taxonomy" id="1519565"/>
    <lineage>
        <taxon>Eukaryota</taxon>
        <taxon>Sar</taxon>
        <taxon>Stramenopiles</taxon>
        <taxon>Ochrophyta</taxon>
        <taxon>Bacillariophyta</taxon>
        <taxon>Bacillariophyceae</taxon>
        <taxon>Bacillariophycidae</taxon>
        <taxon>Naviculales</taxon>
        <taxon>Naviculaceae</taxon>
        <taxon>Fistulifera</taxon>
    </lineage>
</organism>
<evidence type="ECO:0000313" key="2">
    <source>
        <dbReference type="EMBL" id="GAX14487.1"/>
    </source>
</evidence>
<feature type="chain" id="PRO_5012622428" evidence="1">
    <location>
        <begin position="29"/>
        <end position="246"/>
    </location>
</feature>
<gene>
    <name evidence="2" type="ORF">FisN_11Hu052</name>
</gene>
<sequence>MRSLRCSSLLTAALTVAIHAFSAPKSTSFRIVGDFRTGTQYLPTSYALRFVRWELDRESHLIRTDDQPFTSQSSDGVYIRPTMDFVLKGGVPAYCMVGLQTISSRSNAGSLHSSTIAQQWLPFDMIVEPNMRLLVFRGEGDGTDERLALFGPDDVGMTLQRLGVALSMESEHSEQLNQGFHIVSIPINDEWISVTKDEGSFPTTTCMVTAEPEPRELLTLDDSLLELTATSLLQFNLENTIQERIM</sequence>
<dbReference type="InParanoid" id="A0A1Z5JKF1"/>
<name>A0A1Z5JKF1_FISSO</name>
<evidence type="ECO:0000313" key="3">
    <source>
        <dbReference type="Proteomes" id="UP000198406"/>
    </source>
</evidence>